<dbReference type="RefSeq" id="WP_378281652.1">
    <property type="nucleotide sequence ID" value="NZ_JBHSON010000011.1"/>
</dbReference>
<dbReference type="InterPro" id="IPR011009">
    <property type="entry name" value="Kinase-like_dom_sf"/>
</dbReference>
<dbReference type="SUPFAM" id="SSF56112">
    <property type="entry name" value="Protein kinase-like (PK-like)"/>
    <property type="match status" value="1"/>
</dbReference>
<comment type="caution">
    <text evidence="2">The sequence shown here is derived from an EMBL/GenBank/DDBJ whole genome shotgun (WGS) entry which is preliminary data.</text>
</comment>
<dbReference type="Proteomes" id="UP001596074">
    <property type="component" value="Unassembled WGS sequence"/>
</dbReference>
<proteinExistence type="predicted"/>
<dbReference type="Pfam" id="PF01636">
    <property type="entry name" value="APH"/>
    <property type="match status" value="1"/>
</dbReference>
<dbReference type="EMBL" id="JBHSON010000011">
    <property type="protein sequence ID" value="MFC5746035.1"/>
    <property type="molecule type" value="Genomic_DNA"/>
</dbReference>
<dbReference type="InterPro" id="IPR002575">
    <property type="entry name" value="Aminoglycoside_PTrfase"/>
</dbReference>
<reference evidence="3" key="1">
    <citation type="journal article" date="2019" name="Int. J. Syst. Evol. Microbiol.">
        <title>The Global Catalogue of Microorganisms (GCM) 10K type strain sequencing project: providing services to taxonomists for standard genome sequencing and annotation.</title>
        <authorList>
            <consortium name="The Broad Institute Genomics Platform"/>
            <consortium name="The Broad Institute Genome Sequencing Center for Infectious Disease"/>
            <person name="Wu L."/>
            <person name="Ma J."/>
        </authorList>
    </citation>
    <scope>NUCLEOTIDE SEQUENCE [LARGE SCALE GENOMIC DNA]</scope>
    <source>
        <strain evidence="3">KCTC 42087</strain>
    </source>
</reference>
<accession>A0ABW0ZRY1</accession>
<feature type="domain" description="Protein kinase" evidence="1">
    <location>
        <begin position="13"/>
        <end position="254"/>
    </location>
</feature>
<gene>
    <name evidence="2" type="ORF">ACFPZN_10480</name>
</gene>
<evidence type="ECO:0000313" key="2">
    <source>
        <dbReference type="EMBL" id="MFC5746035.1"/>
    </source>
</evidence>
<name>A0ABW0ZRY1_9ACTN</name>
<sequence length="254" mass="28099">MPGRAAARPNGLVQEVRPVTAGTNAELAAVVNGAAGLAFVKAARISGRQARALRREAAINPHVREFAPRLHWTVETEGWLVLGFEHVDGRHANYAPGSPDLNTLAAFIRELHMLACPDVVEMRVERRWEGLAEDVSALAGDTLLHTDLNPRNLLITRSGRPYVVDWAFASRGAAWIEAGQVIPWLIHAGHSPAEAEAWADQVPAWRLADPAAIDLYAQVSAERWRRHSQANPRPSGEVPEYVTVRERWARHRAR</sequence>
<evidence type="ECO:0000313" key="3">
    <source>
        <dbReference type="Proteomes" id="UP001596074"/>
    </source>
</evidence>
<keyword evidence="3" id="KW-1185">Reference proteome</keyword>
<evidence type="ECO:0000259" key="1">
    <source>
        <dbReference type="PROSITE" id="PS50011"/>
    </source>
</evidence>
<dbReference type="InterPro" id="IPR000719">
    <property type="entry name" value="Prot_kinase_dom"/>
</dbReference>
<dbReference type="PROSITE" id="PS50011">
    <property type="entry name" value="PROTEIN_KINASE_DOM"/>
    <property type="match status" value="1"/>
</dbReference>
<dbReference type="Gene3D" id="3.90.1200.10">
    <property type="match status" value="1"/>
</dbReference>
<protein>
    <submittedName>
        <fullName evidence="2">Phosphotransferase family protein</fullName>
    </submittedName>
</protein>
<organism evidence="2 3">
    <name type="scientific">Actinomadura rugatobispora</name>
    <dbReference type="NCBI Taxonomy" id="1994"/>
    <lineage>
        <taxon>Bacteria</taxon>
        <taxon>Bacillati</taxon>
        <taxon>Actinomycetota</taxon>
        <taxon>Actinomycetes</taxon>
        <taxon>Streptosporangiales</taxon>
        <taxon>Thermomonosporaceae</taxon>
        <taxon>Actinomadura</taxon>
    </lineage>
</organism>